<organism evidence="3 4">
    <name type="scientific">Natranaerobius trueperi</name>
    <dbReference type="NCBI Taxonomy" id="759412"/>
    <lineage>
        <taxon>Bacteria</taxon>
        <taxon>Bacillati</taxon>
        <taxon>Bacillota</taxon>
        <taxon>Clostridia</taxon>
        <taxon>Natranaerobiales</taxon>
        <taxon>Natranaerobiaceae</taxon>
        <taxon>Natranaerobius</taxon>
    </lineage>
</organism>
<dbReference type="RefSeq" id="WP_089023092.1">
    <property type="nucleotide sequence ID" value="NZ_NIQC01000006.1"/>
</dbReference>
<dbReference type="Pfam" id="PF13464">
    <property type="entry name" value="RodZ_C"/>
    <property type="match status" value="1"/>
</dbReference>
<dbReference type="Pfam" id="PF13413">
    <property type="entry name" value="HTH_25"/>
    <property type="match status" value="1"/>
</dbReference>
<dbReference type="OrthoDB" id="9797543at2"/>
<dbReference type="InterPro" id="IPR050400">
    <property type="entry name" value="Bact_Cytoskel_RodZ"/>
</dbReference>
<evidence type="ECO:0000313" key="3">
    <source>
        <dbReference type="EMBL" id="OWZ84307.1"/>
    </source>
</evidence>
<dbReference type="EMBL" id="NIQC01000006">
    <property type="protein sequence ID" value="OWZ84307.1"/>
    <property type="molecule type" value="Genomic_DNA"/>
</dbReference>
<name>A0A226C1L7_9FIRM</name>
<evidence type="ECO:0000256" key="1">
    <source>
        <dbReference type="SAM" id="MobiDB-lite"/>
    </source>
</evidence>
<comment type="caution">
    <text evidence="3">The sequence shown here is derived from an EMBL/GenBank/DDBJ whole genome shotgun (WGS) entry which is preliminary data.</text>
</comment>
<evidence type="ECO:0000313" key="4">
    <source>
        <dbReference type="Proteomes" id="UP000214588"/>
    </source>
</evidence>
<dbReference type="InterPro" id="IPR025194">
    <property type="entry name" value="RodZ-like_C"/>
</dbReference>
<keyword evidence="4" id="KW-1185">Reference proteome</keyword>
<accession>A0A226C1L7</accession>
<sequence length="294" mass="32977">MTENEDKTTEDIESTAKGIGDKLKKARQTQGLSIYDIQQITKLRSKYIRSIEEGDFSVFPGEVYAKGAIKNYAETVNYDFKELWNDYETIFSKSETSNHDQLNENNGGQVKETMLTGFIEKVLPDISKALIMVVIIGLLVSGGYRGYDFLAGIDLGTEEVENESNGEITENDNEISENSEDNEKNNKEEQIEPELSIEKISSDPIKYEISGTEKATLDLSITDTCWTKIILDGETQSLENYGELTPGTEKSLIFENKINFTFGYAAGVELFINDEELEVPDTAGTEYVEIEIIN</sequence>
<dbReference type="InterPro" id="IPR010982">
    <property type="entry name" value="Lambda_DNA-bd_dom_sf"/>
</dbReference>
<feature type="compositionally biased region" description="Acidic residues" evidence="1">
    <location>
        <begin position="160"/>
        <end position="180"/>
    </location>
</feature>
<dbReference type="PANTHER" id="PTHR34475:SF1">
    <property type="entry name" value="CYTOSKELETON PROTEIN RODZ"/>
    <property type="match status" value="1"/>
</dbReference>
<feature type="region of interest" description="Disordered" evidence="1">
    <location>
        <begin position="160"/>
        <end position="192"/>
    </location>
</feature>
<evidence type="ECO:0000259" key="2">
    <source>
        <dbReference type="Pfam" id="PF13464"/>
    </source>
</evidence>
<dbReference type="AlphaFoldDB" id="A0A226C1L7"/>
<dbReference type="Proteomes" id="UP000214588">
    <property type="component" value="Unassembled WGS sequence"/>
</dbReference>
<feature type="compositionally biased region" description="Basic and acidic residues" evidence="1">
    <location>
        <begin position="181"/>
        <end position="192"/>
    </location>
</feature>
<dbReference type="Gene3D" id="1.10.260.40">
    <property type="entry name" value="lambda repressor-like DNA-binding domains"/>
    <property type="match status" value="1"/>
</dbReference>
<gene>
    <name evidence="3" type="ORF">CDO51_04410</name>
</gene>
<feature type="domain" description="Cytoskeleton protein RodZ-like C-terminal" evidence="2">
    <location>
        <begin position="219"/>
        <end position="286"/>
    </location>
</feature>
<dbReference type="PANTHER" id="PTHR34475">
    <property type="match status" value="1"/>
</dbReference>
<reference evidence="3 4" key="1">
    <citation type="submission" date="2017-06" db="EMBL/GenBank/DDBJ databases">
        <title>Draft Genome Sequence of Natranaerobius trueperi halophilic, alkalithermophilic bacteria from soda lakes.</title>
        <authorList>
            <person name="Zhao B."/>
        </authorList>
    </citation>
    <scope>NUCLEOTIDE SEQUENCE [LARGE SCALE GENOMIC DNA]</scope>
    <source>
        <strain evidence="3 4">DSM 18760</strain>
    </source>
</reference>
<proteinExistence type="predicted"/>
<dbReference type="GO" id="GO:0003677">
    <property type="term" value="F:DNA binding"/>
    <property type="evidence" value="ECO:0007669"/>
    <property type="project" value="InterPro"/>
</dbReference>
<protein>
    <recommendedName>
        <fullName evidence="2">Cytoskeleton protein RodZ-like C-terminal domain-containing protein</fullName>
    </recommendedName>
</protein>